<reference evidence="1 2" key="1">
    <citation type="journal article" date="2022" name="bioRxiv">
        <title>The genome of the oomycete Peronosclerospora sorghi, a cosmopolitan pathogen of maize and sorghum, is inflated with dispersed pseudogenes.</title>
        <authorList>
            <person name="Fletcher K."/>
            <person name="Martin F."/>
            <person name="Isakeit T."/>
            <person name="Cavanaugh K."/>
            <person name="Magill C."/>
            <person name="Michelmore R."/>
        </authorList>
    </citation>
    <scope>NUCLEOTIDE SEQUENCE [LARGE SCALE GENOMIC DNA]</scope>
    <source>
        <strain evidence="1">P6</strain>
    </source>
</reference>
<organism evidence="1 2">
    <name type="scientific">Peronosclerospora sorghi</name>
    <dbReference type="NCBI Taxonomy" id="230839"/>
    <lineage>
        <taxon>Eukaryota</taxon>
        <taxon>Sar</taxon>
        <taxon>Stramenopiles</taxon>
        <taxon>Oomycota</taxon>
        <taxon>Peronosporomycetes</taxon>
        <taxon>Peronosporales</taxon>
        <taxon>Peronosporaceae</taxon>
        <taxon>Peronosclerospora</taxon>
    </lineage>
</organism>
<dbReference type="Proteomes" id="UP001163321">
    <property type="component" value="Chromosome 8"/>
</dbReference>
<evidence type="ECO:0000313" key="1">
    <source>
        <dbReference type="EMBL" id="KAI9908136.1"/>
    </source>
</evidence>
<proteinExistence type="predicted"/>
<sequence length="163" mass="18618">MKGRSHRAQPRLMYNRLPSSLRRTLAGVSLGISIGVAGTLIVLEIEENDHKLTDRFPTDHKPILKHEALRYGIPSNSNVFVRSGYVVSFDYRTRNPAWVLEYVTKNSLRVEEETDRANSTFAVDKNVPEQFRVHPNRFLKSGYDKGHLAPARMLGLDTLRQET</sequence>
<keyword evidence="2" id="KW-1185">Reference proteome</keyword>
<accession>A0ACC0VRN7</accession>
<comment type="caution">
    <text evidence="1">The sequence shown here is derived from an EMBL/GenBank/DDBJ whole genome shotgun (WGS) entry which is preliminary data.</text>
</comment>
<dbReference type="EMBL" id="CM047587">
    <property type="protein sequence ID" value="KAI9908136.1"/>
    <property type="molecule type" value="Genomic_DNA"/>
</dbReference>
<protein>
    <submittedName>
        <fullName evidence="1">Uncharacterized protein</fullName>
    </submittedName>
</protein>
<gene>
    <name evidence="1" type="ORF">PsorP6_004536</name>
</gene>
<evidence type="ECO:0000313" key="2">
    <source>
        <dbReference type="Proteomes" id="UP001163321"/>
    </source>
</evidence>
<name>A0ACC0VRN7_9STRA</name>